<feature type="binding site" evidence="14">
    <location>
        <begin position="117"/>
        <end position="123"/>
    </location>
    <ligand>
        <name>ATP</name>
        <dbReference type="ChEBI" id="CHEBI:30616"/>
    </ligand>
</feature>
<dbReference type="Gene3D" id="3.40.50.720">
    <property type="entry name" value="NAD(P)-binding Rossmann-like Domain"/>
    <property type="match status" value="1"/>
</dbReference>
<dbReference type="GO" id="GO:0008360">
    <property type="term" value="P:regulation of cell shape"/>
    <property type="evidence" value="ECO:0007669"/>
    <property type="project" value="UniProtKB-KW"/>
</dbReference>
<dbReference type="InterPro" id="IPR000713">
    <property type="entry name" value="Mur_ligase_N"/>
</dbReference>
<evidence type="ECO:0000313" key="19">
    <source>
        <dbReference type="EMBL" id="OHA58401.1"/>
    </source>
</evidence>
<evidence type="ECO:0000256" key="1">
    <source>
        <dbReference type="ARBA" id="ARBA00004496"/>
    </source>
</evidence>
<dbReference type="Proteomes" id="UP000177043">
    <property type="component" value="Unassembled WGS sequence"/>
</dbReference>
<dbReference type="SUPFAM" id="SSF53244">
    <property type="entry name" value="MurD-like peptide ligases, peptide-binding domain"/>
    <property type="match status" value="1"/>
</dbReference>
<evidence type="ECO:0000256" key="7">
    <source>
        <dbReference type="ARBA" id="ARBA00022741"/>
    </source>
</evidence>
<evidence type="ECO:0000256" key="8">
    <source>
        <dbReference type="ARBA" id="ARBA00022840"/>
    </source>
</evidence>
<evidence type="ECO:0000259" key="17">
    <source>
        <dbReference type="Pfam" id="PF02875"/>
    </source>
</evidence>
<evidence type="ECO:0000256" key="3">
    <source>
        <dbReference type="ARBA" id="ARBA00012211"/>
    </source>
</evidence>
<dbReference type="EC" id="6.3.2.8" evidence="3 14"/>
<dbReference type="InterPro" id="IPR050061">
    <property type="entry name" value="MurCDEF_pg_biosynth"/>
</dbReference>
<feature type="domain" description="Mur ligase C-terminal" evidence="17">
    <location>
        <begin position="290"/>
        <end position="420"/>
    </location>
</feature>
<dbReference type="EMBL" id="MHTJ01000003">
    <property type="protein sequence ID" value="OHA58401.1"/>
    <property type="molecule type" value="Genomic_DNA"/>
</dbReference>
<comment type="caution">
    <text evidence="19">The sequence shown here is derived from an EMBL/GenBank/DDBJ whole genome shotgun (WGS) entry which is preliminary data.</text>
</comment>
<organism evidence="19 20">
    <name type="scientific">Candidatus Vogelbacteria bacterium RIFOXYD1_FULL_44_32</name>
    <dbReference type="NCBI Taxonomy" id="1802438"/>
    <lineage>
        <taxon>Bacteria</taxon>
        <taxon>Candidatus Vogeliibacteriota</taxon>
    </lineage>
</organism>
<dbReference type="Pfam" id="PF08245">
    <property type="entry name" value="Mur_ligase_M"/>
    <property type="match status" value="1"/>
</dbReference>
<evidence type="ECO:0000256" key="6">
    <source>
        <dbReference type="ARBA" id="ARBA00022618"/>
    </source>
</evidence>
<gene>
    <name evidence="14" type="primary">murC</name>
    <name evidence="19" type="ORF">A2571_01315</name>
</gene>
<evidence type="ECO:0000256" key="12">
    <source>
        <dbReference type="ARBA" id="ARBA00023316"/>
    </source>
</evidence>
<dbReference type="SUPFAM" id="SSF53623">
    <property type="entry name" value="MurD-like peptide ligases, catalytic domain"/>
    <property type="match status" value="1"/>
</dbReference>
<accession>A0A1G2QEJ6</accession>
<keyword evidence="5 14" id="KW-0436">Ligase</keyword>
<dbReference type="STRING" id="1802438.A2571_01315"/>
<keyword evidence="9 14" id="KW-0133">Cell shape</keyword>
<dbReference type="Pfam" id="PF01225">
    <property type="entry name" value="Mur_ligase"/>
    <property type="match status" value="1"/>
</dbReference>
<dbReference type="GO" id="GO:0009252">
    <property type="term" value="P:peptidoglycan biosynthetic process"/>
    <property type="evidence" value="ECO:0007669"/>
    <property type="project" value="UniProtKB-UniRule"/>
</dbReference>
<comment type="similarity">
    <text evidence="14">Belongs to the MurCDEF family.</text>
</comment>
<keyword evidence="12 14" id="KW-0961">Cell wall biogenesis/degradation</keyword>
<dbReference type="PANTHER" id="PTHR43445">
    <property type="entry name" value="UDP-N-ACETYLMURAMATE--L-ALANINE LIGASE-RELATED"/>
    <property type="match status" value="1"/>
</dbReference>
<dbReference type="GO" id="GO:0005524">
    <property type="term" value="F:ATP binding"/>
    <property type="evidence" value="ECO:0007669"/>
    <property type="project" value="UniProtKB-UniRule"/>
</dbReference>
<feature type="domain" description="Mur ligase central" evidence="18">
    <location>
        <begin position="115"/>
        <end position="244"/>
    </location>
</feature>
<dbReference type="SUPFAM" id="SSF51984">
    <property type="entry name" value="MurCD N-terminal domain"/>
    <property type="match status" value="1"/>
</dbReference>
<feature type="domain" description="Mur ligase N-terminal catalytic" evidence="16">
    <location>
        <begin position="11"/>
        <end position="111"/>
    </location>
</feature>
<dbReference type="GO" id="GO:0071555">
    <property type="term" value="P:cell wall organization"/>
    <property type="evidence" value="ECO:0007669"/>
    <property type="project" value="UniProtKB-KW"/>
</dbReference>
<evidence type="ECO:0000259" key="16">
    <source>
        <dbReference type="Pfam" id="PF01225"/>
    </source>
</evidence>
<dbReference type="UniPathway" id="UPA00219"/>
<keyword evidence="15" id="KW-1133">Transmembrane helix</keyword>
<dbReference type="PANTHER" id="PTHR43445:SF3">
    <property type="entry name" value="UDP-N-ACETYLMURAMATE--L-ALANINE LIGASE"/>
    <property type="match status" value="1"/>
</dbReference>
<comment type="catalytic activity">
    <reaction evidence="13 14">
        <text>UDP-N-acetyl-alpha-D-muramate + L-alanine + ATP = UDP-N-acetyl-alpha-D-muramoyl-L-alanine + ADP + phosphate + H(+)</text>
        <dbReference type="Rhea" id="RHEA:23372"/>
        <dbReference type="ChEBI" id="CHEBI:15378"/>
        <dbReference type="ChEBI" id="CHEBI:30616"/>
        <dbReference type="ChEBI" id="CHEBI:43474"/>
        <dbReference type="ChEBI" id="CHEBI:57972"/>
        <dbReference type="ChEBI" id="CHEBI:70757"/>
        <dbReference type="ChEBI" id="CHEBI:83898"/>
        <dbReference type="ChEBI" id="CHEBI:456216"/>
        <dbReference type="EC" id="6.3.2.8"/>
    </reaction>
</comment>
<keyword evidence="15" id="KW-0812">Transmembrane</keyword>
<dbReference type="AlphaFoldDB" id="A0A1G2QEJ6"/>
<dbReference type="GO" id="GO:0008763">
    <property type="term" value="F:UDP-N-acetylmuramate-L-alanine ligase activity"/>
    <property type="evidence" value="ECO:0007669"/>
    <property type="project" value="UniProtKB-UniRule"/>
</dbReference>
<evidence type="ECO:0000256" key="4">
    <source>
        <dbReference type="ARBA" id="ARBA00022490"/>
    </source>
</evidence>
<dbReference type="InterPro" id="IPR004101">
    <property type="entry name" value="Mur_ligase_C"/>
</dbReference>
<protein>
    <recommendedName>
        <fullName evidence="3 14">UDP-N-acetylmuramate--L-alanine ligase</fullName>
        <ecNumber evidence="3 14">6.3.2.8</ecNumber>
    </recommendedName>
    <alternativeName>
        <fullName evidence="14">UDP-N-acetylmuramoyl-L-alanine synthetase</fullName>
    </alternativeName>
</protein>
<sequence length="434" mass="46742">MKNIDLKKISKVHFIGIGGIGVSAIARMMMLEGKVVSGSDQGSSVVTEELAKLGGTIYTSQKAENISADIDLIIYSIAVPPSNPEFAKAEELGIPMLTYPEALGEISKDKYTIAVSGTHGKTTTTAMIAKIFLEAKLDPTVVVGSFLKDYKSNFIAGSSKYFIAEACEYRRSFLNLYPNILVITNLEEDHLDYYKDLADIQSAFKELAERVPADGYIVCNTADPHLAPVLAEVRAKIIDYAKIEAENLALKFPGAHMVADAKTALAVASAVGIDVSLAITALNNFSGTWRRFDYQGQTENGAEVYDDYAHHPDEVRATILAAREKTSGKIIVVFQPHLYSRTRDFLAEFAAALALADEIILVPIYAAREQADGSVSSEMVAEKIRSLDGHAEAVTDFATAAARAAAVAGPQDLILVMGAGNVTEVSKILVQVDL</sequence>
<evidence type="ECO:0000313" key="20">
    <source>
        <dbReference type="Proteomes" id="UP000177043"/>
    </source>
</evidence>
<dbReference type="GO" id="GO:0051301">
    <property type="term" value="P:cell division"/>
    <property type="evidence" value="ECO:0007669"/>
    <property type="project" value="UniProtKB-KW"/>
</dbReference>
<keyword evidence="7 14" id="KW-0547">Nucleotide-binding</keyword>
<comment type="function">
    <text evidence="14">Cell wall formation.</text>
</comment>
<comment type="pathway">
    <text evidence="2 14">Cell wall biogenesis; peptidoglycan biosynthesis.</text>
</comment>
<keyword evidence="10 14" id="KW-0573">Peptidoglycan synthesis</keyword>
<proteinExistence type="inferred from homology"/>
<dbReference type="Pfam" id="PF02875">
    <property type="entry name" value="Mur_ligase_C"/>
    <property type="match status" value="1"/>
</dbReference>
<dbReference type="GO" id="GO:0005737">
    <property type="term" value="C:cytoplasm"/>
    <property type="evidence" value="ECO:0007669"/>
    <property type="project" value="UniProtKB-SubCell"/>
</dbReference>
<dbReference type="Gene3D" id="3.40.1190.10">
    <property type="entry name" value="Mur-like, catalytic domain"/>
    <property type="match status" value="1"/>
</dbReference>
<keyword evidence="11 14" id="KW-0131">Cell cycle</keyword>
<keyword evidence="8 14" id="KW-0067">ATP-binding</keyword>
<dbReference type="InterPro" id="IPR005758">
    <property type="entry name" value="UDP-N-AcMur_Ala_ligase_MurC"/>
</dbReference>
<dbReference type="InterPro" id="IPR036615">
    <property type="entry name" value="Mur_ligase_C_dom_sf"/>
</dbReference>
<evidence type="ECO:0000256" key="15">
    <source>
        <dbReference type="SAM" id="Phobius"/>
    </source>
</evidence>
<dbReference type="InterPro" id="IPR013221">
    <property type="entry name" value="Mur_ligase_cen"/>
</dbReference>
<comment type="subcellular location">
    <subcellularLocation>
        <location evidence="1 14">Cytoplasm</location>
    </subcellularLocation>
</comment>
<dbReference type="Gene3D" id="3.90.190.20">
    <property type="entry name" value="Mur ligase, C-terminal domain"/>
    <property type="match status" value="1"/>
</dbReference>
<evidence type="ECO:0000256" key="2">
    <source>
        <dbReference type="ARBA" id="ARBA00004752"/>
    </source>
</evidence>
<evidence type="ECO:0000256" key="10">
    <source>
        <dbReference type="ARBA" id="ARBA00022984"/>
    </source>
</evidence>
<name>A0A1G2QEJ6_9BACT</name>
<dbReference type="InterPro" id="IPR036565">
    <property type="entry name" value="Mur-like_cat_sf"/>
</dbReference>
<keyword evidence="15" id="KW-0472">Membrane</keyword>
<keyword evidence="6 14" id="KW-0132">Cell division</keyword>
<evidence type="ECO:0000256" key="14">
    <source>
        <dbReference type="HAMAP-Rule" id="MF_00046"/>
    </source>
</evidence>
<evidence type="ECO:0000256" key="9">
    <source>
        <dbReference type="ARBA" id="ARBA00022960"/>
    </source>
</evidence>
<evidence type="ECO:0000256" key="13">
    <source>
        <dbReference type="ARBA" id="ARBA00047833"/>
    </source>
</evidence>
<reference evidence="19 20" key="1">
    <citation type="journal article" date="2016" name="Nat. Commun.">
        <title>Thousands of microbial genomes shed light on interconnected biogeochemical processes in an aquifer system.</title>
        <authorList>
            <person name="Anantharaman K."/>
            <person name="Brown C.T."/>
            <person name="Hug L.A."/>
            <person name="Sharon I."/>
            <person name="Castelle C.J."/>
            <person name="Probst A.J."/>
            <person name="Thomas B.C."/>
            <person name="Singh A."/>
            <person name="Wilkins M.J."/>
            <person name="Karaoz U."/>
            <person name="Brodie E.L."/>
            <person name="Williams K.H."/>
            <person name="Hubbard S.S."/>
            <person name="Banfield J.F."/>
        </authorList>
    </citation>
    <scope>NUCLEOTIDE SEQUENCE [LARGE SCALE GENOMIC DNA]</scope>
</reference>
<keyword evidence="4 14" id="KW-0963">Cytoplasm</keyword>
<feature type="transmembrane region" description="Helical" evidence="15">
    <location>
        <begin position="12"/>
        <end position="30"/>
    </location>
</feature>
<evidence type="ECO:0000256" key="5">
    <source>
        <dbReference type="ARBA" id="ARBA00022598"/>
    </source>
</evidence>
<evidence type="ECO:0000259" key="18">
    <source>
        <dbReference type="Pfam" id="PF08245"/>
    </source>
</evidence>
<evidence type="ECO:0000256" key="11">
    <source>
        <dbReference type="ARBA" id="ARBA00023306"/>
    </source>
</evidence>
<dbReference type="HAMAP" id="MF_00046">
    <property type="entry name" value="MurC"/>
    <property type="match status" value="1"/>
</dbReference>